<dbReference type="EMBL" id="JACVXA010000015">
    <property type="protein sequence ID" value="MBE3638075.1"/>
    <property type="molecule type" value="Genomic_DNA"/>
</dbReference>
<keyword evidence="1" id="KW-0812">Transmembrane</keyword>
<dbReference type="Pfam" id="PF04657">
    <property type="entry name" value="DMT_YdcZ"/>
    <property type="match status" value="1"/>
</dbReference>
<dbReference type="RefSeq" id="WP_193181397.1">
    <property type="nucleotide sequence ID" value="NZ_JACVXA010000015.1"/>
</dbReference>
<keyword evidence="1" id="KW-1133">Transmembrane helix</keyword>
<accession>A0A8J6Z7W5</accession>
<feature type="transmembrane region" description="Helical" evidence="1">
    <location>
        <begin position="97"/>
        <end position="121"/>
    </location>
</feature>
<dbReference type="InterPro" id="IPR006750">
    <property type="entry name" value="YdcZ"/>
</dbReference>
<gene>
    <name evidence="2" type="ORF">ICN82_07645</name>
</gene>
<reference evidence="2" key="1">
    <citation type="submission" date="2020-09" db="EMBL/GenBank/DDBJ databases">
        <title>A novel bacterium of genus Mangrovicoccus, isolated from South China Sea.</title>
        <authorList>
            <person name="Huang H."/>
            <person name="Mo K."/>
            <person name="Hu Y."/>
        </authorList>
    </citation>
    <scope>NUCLEOTIDE SEQUENCE</scope>
    <source>
        <strain evidence="2">HB182678</strain>
    </source>
</reference>
<name>A0A8J6Z7W5_9RHOB</name>
<evidence type="ECO:0000256" key="1">
    <source>
        <dbReference type="SAM" id="Phobius"/>
    </source>
</evidence>
<proteinExistence type="predicted"/>
<dbReference type="AlphaFoldDB" id="A0A8J6Z7W5"/>
<keyword evidence="1" id="KW-0472">Membrane</keyword>
<feature type="transmembrane region" description="Helical" evidence="1">
    <location>
        <begin position="6"/>
        <end position="23"/>
    </location>
</feature>
<feature type="transmembrane region" description="Helical" evidence="1">
    <location>
        <begin position="127"/>
        <end position="144"/>
    </location>
</feature>
<dbReference type="PANTHER" id="PTHR34821">
    <property type="entry name" value="INNER MEMBRANE PROTEIN YDCZ"/>
    <property type="match status" value="1"/>
</dbReference>
<sequence length="146" mass="14692">MPNLPYVLIMLAAGIGVPVLAALNAQLGQRLGSPAAACAVLFVVGFVVAAAVTLITGPGALARLGSQPRYLFLGGTLVAFYILSVTYIAPAFGLGNAILCVLFGQILSAAAIDHFALFGAVARPLSLQRAAGLAVMGAGLVMALRA</sequence>
<protein>
    <submittedName>
        <fullName evidence="2">DMT family transporter</fullName>
    </submittedName>
</protein>
<dbReference type="Proteomes" id="UP000609121">
    <property type="component" value="Unassembled WGS sequence"/>
</dbReference>
<dbReference type="PANTHER" id="PTHR34821:SF2">
    <property type="entry name" value="INNER MEMBRANE PROTEIN YDCZ"/>
    <property type="match status" value="1"/>
</dbReference>
<evidence type="ECO:0000313" key="2">
    <source>
        <dbReference type="EMBL" id="MBE3638075.1"/>
    </source>
</evidence>
<keyword evidence="3" id="KW-1185">Reference proteome</keyword>
<feature type="transmembrane region" description="Helical" evidence="1">
    <location>
        <begin position="35"/>
        <end position="58"/>
    </location>
</feature>
<feature type="transmembrane region" description="Helical" evidence="1">
    <location>
        <begin position="70"/>
        <end position="90"/>
    </location>
</feature>
<dbReference type="GO" id="GO:0005886">
    <property type="term" value="C:plasma membrane"/>
    <property type="evidence" value="ECO:0007669"/>
    <property type="project" value="TreeGrafter"/>
</dbReference>
<comment type="caution">
    <text evidence="2">The sequence shown here is derived from an EMBL/GenBank/DDBJ whole genome shotgun (WGS) entry which is preliminary data.</text>
</comment>
<organism evidence="2 3">
    <name type="scientific">Mangrovicoccus algicola</name>
    <dbReference type="NCBI Taxonomy" id="2771008"/>
    <lineage>
        <taxon>Bacteria</taxon>
        <taxon>Pseudomonadati</taxon>
        <taxon>Pseudomonadota</taxon>
        <taxon>Alphaproteobacteria</taxon>
        <taxon>Rhodobacterales</taxon>
        <taxon>Paracoccaceae</taxon>
        <taxon>Mangrovicoccus</taxon>
    </lineage>
</organism>
<evidence type="ECO:0000313" key="3">
    <source>
        <dbReference type="Proteomes" id="UP000609121"/>
    </source>
</evidence>